<evidence type="ECO:0000313" key="1">
    <source>
        <dbReference type="EMBL" id="KAK7248603.1"/>
    </source>
</evidence>
<name>A0ABR1G629_AURAN</name>
<reference evidence="1 2" key="1">
    <citation type="submission" date="2024-03" db="EMBL/GenBank/DDBJ databases">
        <title>Aureococcus anophagefferens CCMP1851 and Kratosvirus quantuckense: Draft genome of a second virus-susceptible host strain in the model system.</title>
        <authorList>
            <person name="Chase E."/>
            <person name="Truchon A.R."/>
            <person name="Schepens W."/>
            <person name="Wilhelm S.W."/>
        </authorList>
    </citation>
    <scope>NUCLEOTIDE SEQUENCE [LARGE SCALE GENOMIC DNA]</scope>
    <source>
        <strain evidence="1 2">CCMP1851</strain>
    </source>
</reference>
<evidence type="ECO:0000313" key="2">
    <source>
        <dbReference type="Proteomes" id="UP001363151"/>
    </source>
</evidence>
<proteinExistence type="predicted"/>
<comment type="caution">
    <text evidence="1">The sequence shown here is derived from an EMBL/GenBank/DDBJ whole genome shotgun (WGS) entry which is preliminary data.</text>
</comment>
<dbReference type="EMBL" id="JBBJCI010000089">
    <property type="protein sequence ID" value="KAK7248603.1"/>
    <property type="molecule type" value="Genomic_DNA"/>
</dbReference>
<sequence>MKKLTIRGLAALGARRRAPSSLRLGGCDGVDVAALLRDAALFPALAEIHAKRGAPGAARRSDLFAGLARAPRAEIASLAAQCFFAATRRGPRDAAPVAAVAAPRLARLELQGFSVDAVAVAFFEAARARLLALDLSACSGAAREHLEAVAAKCPDLRSLRLACLAPTLASGALCGLVAELPAAERLKLLDVTWNDGVTAGGVRRAAERLSPDATIRANGKARARAPRGRCRARRRRGLRETGRVLLQDVLPGARRRLLRARAATCHAGHAVVYKGKMKMFRDCPTLAPGTGAAPGGTIVSSGSCGAELNDSSQFIAGLPVRPGRRV</sequence>
<dbReference type="Proteomes" id="UP001363151">
    <property type="component" value="Unassembled WGS sequence"/>
</dbReference>
<gene>
    <name evidence="1" type="ORF">SO694_0016507</name>
</gene>
<keyword evidence="2" id="KW-1185">Reference proteome</keyword>
<dbReference type="Gene3D" id="3.80.10.10">
    <property type="entry name" value="Ribonuclease Inhibitor"/>
    <property type="match status" value="1"/>
</dbReference>
<organism evidence="1 2">
    <name type="scientific">Aureococcus anophagefferens</name>
    <name type="common">Harmful bloom alga</name>
    <dbReference type="NCBI Taxonomy" id="44056"/>
    <lineage>
        <taxon>Eukaryota</taxon>
        <taxon>Sar</taxon>
        <taxon>Stramenopiles</taxon>
        <taxon>Ochrophyta</taxon>
        <taxon>Pelagophyceae</taxon>
        <taxon>Pelagomonadales</taxon>
        <taxon>Pelagomonadaceae</taxon>
        <taxon>Aureococcus</taxon>
    </lineage>
</organism>
<accession>A0ABR1G629</accession>
<dbReference type="InterPro" id="IPR032675">
    <property type="entry name" value="LRR_dom_sf"/>
</dbReference>
<protein>
    <submittedName>
        <fullName evidence="1">Uncharacterized protein</fullName>
    </submittedName>
</protein>